<protein>
    <submittedName>
        <fullName evidence="10">Hcy-binding domain-containing protein</fullName>
    </submittedName>
</protein>
<evidence type="ECO:0000256" key="4">
    <source>
        <dbReference type="ARBA" id="ARBA00022833"/>
    </source>
</evidence>
<evidence type="ECO:0000256" key="2">
    <source>
        <dbReference type="ARBA" id="ARBA00022679"/>
    </source>
</evidence>
<dbReference type="InterPro" id="IPR036589">
    <property type="entry name" value="HCY_dom_sf"/>
</dbReference>
<proteinExistence type="predicted"/>
<name>A0A914HGD7_GLORO</name>
<keyword evidence="2 7" id="KW-0808">Transferase</keyword>
<dbReference type="SUPFAM" id="SSF82282">
    <property type="entry name" value="Homocysteine S-methyltransferase"/>
    <property type="match status" value="1"/>
</dbReference>
<dbReference type="PROSITE" id="PS50970">
    <property type="entry name" value="HCY"/>
    <property type="match status" value="1"/>
</dbReference>
<dbReference type="AlphaFoldDB" id="A0A914HGD7"/>
<comment type="pathway">
    <text evidence="5">Amino-acid biosynthesis; L-methionine biosynthesis via de novo pathway.</text>
</comment>
<evidence type="ECO:0000259" key="8">
    <source>
        <dbReference type="PROSITE" id="PS50970"/>
    </source>
</evidence>
<evidence type="ECO:0000256" key="7">
    <source>
        <dbReference type="PROSITE-ProRule" id="PRU00333"/>
    </source>
</evidence>
<evidence type="ECO:0000256" key="6">
    <source>
        <dbReference type="PIRSR" id="PIRSR037505-2"/>
    </source>
</evidence>
<dbReference type="InterPro" id="IPR017226">
    <property type="entry name" value="BHMT-like"/>
</dbReference>
<keyword evidence="4 6" id="KW-0862">Zinc</keyword>
<dbReference type="PANTHER" id="PTHR46015">
    <property type="entry name" value="ZGC:172121"/>
    <property type="match status" value="1"/>
</dbReference>
<reference evidence="10" key="1">
    <citation type="submission" date="2022-11" db="UniProtKB">
        <authorList>
            <consortium name="WormBaseParasite"/>
        </authorList>
    </citation>
    <scope>IDENTIFICATION</scope>
</reference>
<dbReference type="GO" id="GO:0008270">
    <property type="term" value="F:zinc ion binding"/>
    <property type="evidence" value="ECO:0007669"/>
    <property type="project" value="InterPro"/>
</dbReference>
<keyword evidence="9" id="KW-1185">Reference proteome</keyword>
<evidence type="ECO:0000313" key="9">
    <source>
        <dbReference type="Proteomes" id="UP000887572"/>
    </source>
</evidence>
<dbReference type="GO" id="GO:0008898">
    <property type="term" value="F:S-adenosylmethionine-homocysteine S-methyltransferase activity"/>
    <property type="evidence" value="ECO:0007669"/>
    <property type="project" value="TreeGrafter"/>
</dbReference>
<dbReference type="InterPro" id="IPR003726">
    <property type="entry name" value="HCY_dom"/>
</dbReference>
<dbReference type="GO" id="GO:0033528">
    <property type="term" value="P:S-methylmethionine cycle"/>
    <property type="evidence" value="ECO:0007669"/>
    <property type="project" value="TreeGrafter"/>
</dbReference>
<evidence type="ECO:0000256" key="3">
    <source>
        <dbReference type="ARBA" id="ARBA00022723"/>
    </source>
</evidence>
<dbReference type="WBParaSite" id="Gr19_v10_g1671.t1">
    <property type="protein sequence ID" value="Gr19_v10_g1671.t1"/>
    <property type="gene ID" value="Gr19_v10_g1671"/>
</dbReference>
<dbReference type="Gene3D" id="3.20.20.330">
    <property type="entry name" value="Homocysteine-binding-like domain"/>
    <property type="match status" value="1"/>
</dbReference>
<feature type="binding site" evidence="6 7">
    <location>
        <position position="298"/>
    </location>
    <ligand>
        <name>Zn(2+)</name>
        <dbReference type="ChEBI" id="CHEBI:29105"/>
    </ligand>
</feature>
<dbReference type="Pfam" id="PF02574">
    <property type="entry name" value="S-methyl_trans"/>
    <property type="match status" value="1"/>
</dbReference>
<organism evidence="9 10">
    <name type="scientific">Globodera rostochiensis</name>
    <name type="common">Golden nematode worm</name>
    <name type="synonym">Heterodera rostochiensis</name>
    <dbReference type="NCBI Taxonomy" id="31243"/>
    <lineage>
        <taxon>Eukaryota</taxon>
        <taxon>Metazoa</taxon>
        <taxon>Ecdysozoa</taxon>
        <taxon>Nematoda</taxon>
        <taxon>Chromadorea</taxon>
        <taxon>Rhabditida</taxon>
        <taxon>Tylenchina</taxon>
        <taxon>Tylenchomorpha</taxon>
        <taxon>Tylenchoidea</taxon>
        <taxon>Heteroderidae</taxon>
        <taxon>Heteroderinae</taxon>
        <taxon>Globodera</taxon>
    </lineage>
</organism>
<feature type="binding site" evidence="6 7">
    <location>
        <position position="232"/>
    </location>
    <ligand>
        <name>Zn(2+)</name>
        <dbReference type="ChEBI" id="CHEBI:29105"/>
    </ligand>
</feature>
<dbReference type="Proteomes" id="UP000887572">
    <property type="component" value="Unplaced"/>
</dbReference>
<dbReference type="PIRSF" id="PIRSF037505">
    <property type="entry name" value="Betaine_HMT"/>
    <property type="match status" value="1"/>
</dbReference>
<keyword evidence="1 7" id="KW-0489">Methyltransferase</keyword>
<dbReference type="PANTHER" id="PTHR46015:SF1">
    <property type="entry name" value="HOMOCYSTEINE S-METHYLTRANSFERASE-LIKE ISOFORM 1"/>
    <property type="match status" value="1"/>
</dbReference>
<evidence type="ECO:0000313" key="10">
    <source>
        <dbReference type="WBParaSite" id="Gr19_v10_g1671.t1"/>
    </source>
</evidence>
<dbReference type="GO" id="GO:0032259">
    <property type="term" value="P:methylation"/>
    <property type="evidence" value="ECO:0007669"/>
    <property type="project" value="UniProtKB-KW"/>
</dbReference>
<feature type="domain" description="Hcy-binding" evidence="8">
    <location>
        <begin position="7"/>
        <end position="313"/>
    </location>
</feature>
<accession>A0A914HGD7</accession>
<dbReference type="GO" id="GO:0009086">
    <property type="term" value="P:methionine biosynthetic process"/>
    <property type="evidence" value="ECO:0007669"/>
    <property type="project" value="InterPro"/>
</dbReference>
<dbReference type="InterPro" id="IPR051486">
    <property type="entry name" value="Hcy_S-methyltransferase"/>
</dbReference>
<dbReference type="NCBIfam" id="NF007020">
    <property type="entry name" value="PRK09485.1"/>
    <property type="match status" value="1"/>
</dbReference>
<evidence type="ECO:0000256" key="5">
    <source>
        <dbReference type="ARBA" id="ARBA00034478"/>
    </source>
</evidence>
<keyword evidence="3 6" id="KW-0479">Metal-binding</keyword>
<feature type="binding site" evidence="6 7">
    <location>
        <position position="299"/>
    </location>
    <ligand>
        <name>Zn(2+)</name>
        <dbReference type="ChEBI" id="CHEBI:29105"/>
    </ligand>
</feature>
<evidence type="ECO:0000256" key="1">
    <source>
        <dbReference type="ARBA" id="ARBA00022603"/>
    </source>
</evidence>
<sequence length="337" mass="36593">MLSLNGTDSPPSPRNSSVYILDGGVGSQLEELGFAINKSEIWSGEALIDAPELVAKCHRKFIAAGADIIETNSYHVSVQKLMETRGYSREQAESLIHKSVLIARKAIADSGRKVSLVGSVGPYATYLRDASEYTGAYVKKPDFKEQTIIEYYLLQCRPLIASGVTTLNFETIPSLKEVECVGKVLDQLDDSVRAWVCCSCQDGKSTRSGDVFADIVRTANAHPKIVAIGINCTAPEYITELLREANRAGNAKALVVYPNSGEVYNAATRKFEGDSQIGAIVTALPRWFALGARVFGGCCRVTPAHIAQIAAACRDLRNGEKDTAERDIDSLRQSIIQ</sequence>
<comment type="cofactor">
    <cofactor evidence="6">
        <name>Zn(2+)</name>
        <dbReference type="ChEBI" id="CHEBI:29105"/>
    </cofactor>
    <text evidence="6">Binds 1 zinc ion per subunit.</text>
</comment>